<dbReference type="GO" id="GO:0050661">
    <property type="term" value="F:NADP binding"/>
    <property type="evidence" value="ECO:0007669"/>
    <property type="project" value="InterPro"/>
</dbReference>
<evidence type="ECO:0000256" key="11">
    <source>
        <dbReference type="ARBA" id="ARBA00022989"/>
    </source>
</evidence>
<dbReference type="EC" id="7.1.1.1" evidence="4"/>
<keyword evidence="8 17" id="KW-0812">Transmembrane</keyword>
<feature type="transmembrane region" description="Helical" evidence="17">
    <location>
        <begin position="241"/>
        <end position="261"/>
    </location>
</feature>
<comment type="caution">
    <text evidence="19">The sequence shown here is derived from an EMBL/GenBank/DDBJ whole genome shotgun (WGS) entry which is preliminary data.</text>
</comment>
<dbReference type="Gene3D" id="3.40.50.1220">
    <property type="entry name" value="TPP-binding domain"/>
    <property type="match status" value="1"/>
</dbReference>
<evidence type="ECO:0000256" key="8">
    <source>
        <dbReference type="ARBA" id="ARBA00022692"/>
    </source>
</evidence>
<name>A0A848GWG2_9BACT</name>
<dbReference type="EMBL" id="JABBGC010000004">
    <property type="protein sequence ID" value="NML41781.1"/>
    <property type="molecule type" value="Genomic_DNA"/>
</dbReference>
<feature type="transmembrane region" description="Helical" evidence="17">
    <location>
        <begin position="35"/>
        <end position="52"/>
    </location>
</feature>
<evidence type="ECO:0000256" key="5">
    <source>
        <dbReference type="ARBA" id="ARBA00014581"/>
    </source>
</evidence>
<dbReference type="GO" id="GO:0008750">
    <property type="term" value="F:proton-translocating NAD(P)+ transhydrogenase activity"/>
    <property type="evidence" value="ECO:0007669"/>
    <property type="project" value="UniProtKB-EC"/>
</dbReference>
<evidence type="ECO:0000256" key="1">
    <source>
        <dbReference type="ARBA" id="ARBA00003943"/>
    </source>
</evidence>
<proteinExistence type="inferred from homology"/>
<feature type="transmembrane region" description="Helical" evidence="17">
    <location>
        <begin position="6"/>
        <end position="23"/>
    </location>
</feature>
<dbReference type="InterPro" id="IPR012136">
    <property type="entry name" value="NADH_DH_b"/>
</dbReference>
<protein>
    <recommendedName>
        <fullName evidence="5">NAD(P) transhydrogenase subunit beta</fullName>
        <ecNumber evidence="4">7.1.1.1</ecNumber>
    </recommendedName>
    <alternativeName>
        <fullName evidence="15">Nicotinamide nucleotide transhydrogenase subunit beta</fullName>
    </alternativeName>
    <alternativeName>
        <fullName evidence="14">Pyridine nucleotide transhydrogenase subunit beta</fullName>
    </alternativeName>
</protein>
<evidence type="ECO:0000256" key="13">
    <source>
        <dbReference type="ARBA" id="ARBA00023136"/>
    </source>
</evidence>
<dbReference type="GO" id="GO:0005886">
    <property type="term" value="C:plasma membrane"/>
    <property type="evidence" value="ECO:0007669"/>
    <property type="project" value="UniProtKB-SubCell"/>
</dbReference>
<evidence type="ECO:0000256" key="2">
    <source>
        <dbReference type="ARBA" id="ARBA00004429"/>
    </source>
</evidence>
<keyword evidence="11 17" id="KW-1133">Transmembrane helix</keyword>
<feature type="transmembrane region" description="Helical" evidence="17">
    <location>
        <begin position="294"/>
        <end position="312"/>
    </location>
</feature>
<comment type="function">
    <text evidence="1">The transhydrogenation between NADH and NADP is coupled to respiration and ATP hydrolysis and functions as a proton pump across the membrane.</text>
</comment>
<organism evidence="19 20">
    <name type="scientific">Chitinophaga fulva</name>
    <dbReference type="NCBI Taxonomy" id="2728842"/>
    <lineage>
        <taxon>Bacteria</taxon>
        <taxon>Pseudomonadati</taxon>
        <taxon>Bacteroidota</taxon>
        <taxon>Chitinophagia</taxon>
        <taxon>Chitinophagales</taxon>
        <taxon>Chitinophagaceae</taxon>
        <taxon>Chitinophaga</taxon>
    </lineage>
</organism>
<evidence type="ECO:0000313" key="20">
    <source>
        <dbReference type="Proteomes" id="UP000583266"/>
    </source>
</evidence>
<keyword evidence="20" id="KW-1185">Reference proteome</keyword>
<evidence type="ECO:0000256" key="4">
    <source>
        <dbReference type="ARBA" id="ARBA00012943"/>
    </source>
</evidence>
<comment type="similarity">
    <text evidence="3">Belongs to the PNT beta subunit family.</text>
</comment>
<evidence type="ECO:0000256" key="3">
    <source>
        <dbReference type="ARBA" id="ARBA00007919"/>
    </source>
</evidence>
<evidence type="ECO:0000256" key="16">
    <source>
        <dbReference type="ARBA" id="ARBA00048202"/>
    </source>
</evidence>
<feature type="transmembrane region" description="Helical" evidence="17">
    <location>
        <begin position="92"/>
        <end position="109"/>
    </location>
</feature>
<evidence type="ECO:0000256" key="7">
    <source>
        <dbReference type="ARBA" id="ARBA00022519"/>
    </source>
</evidence>
<evidence type="ECO:0000313" key="19">
    <source>
        <dbReference type="EMBL" id="NML41781.1"/>
    </source>
</evidence>
<evidence type="ECO:0000256" key="10">
    <source>
        <dbReference type="ARBA" id="ARBA00022967"/>
    </source>
</evidence>
<reference evidence="19 20" key="1">
    <citation type="submission" date="2020-04" db="EMBL/GenBank/DDBJ databases">
        <title>Chitinophaga sp. G-6-1-13 sp. nov., isolated from soil.</title>
        <authorList>
            <person name="Dahal R.H."/>
            <person name="Chaudhary D.K."/>
        </authorList>
    </citation>
    <scope>NUCLEOTIDE SEQUENCE [LARGE SCALE GENOMIC DNA]</scope>
    <source>
        <strain evidence="19 20">G-6-1-13</strain>
    </source>
</reference>
<feature type="transmembrane region" description="Helical" evidence="17">
    <location>
        <begin position="268"/>
        <end position="288"/>
    </location>
</feature>
<dbReference type="PANTHER" id="PTHR44758">
    <property type="entry name" value="NAD(P) TRANSHYDROGENASE SUBUNIT BETA"/>
    <property type="match status" value="1"/>
</dbReference>
<sequence>MGLSVLSIIYLIGSVTFILGLKMLSKPDTARKGNLVAAAGMALAIVGTIFLYKSEGKHLHNYGWIAAGLLIGSIIGVMAAKKVKMTAMPEMVSMFNGMGGACAALISVVEFDHLVHSRFDAREVITSAGEQVMAQLQVLLQSGGGEVNNLSVNLNPDVRGHLLIILLGLIIGAVSFAGSVVAWGKLNGRIRDFAFKGQHIVNLVVMAIVVIGAAVMVLTVNQHVEAMLKPDADHSQLSFQLLFYLILVCALIYGILFVLPIGGADMPVVISLLNSFTGVAAACGGFLYNNPVMLTGGILVGSAGTILTILMCQAMNRSLKNVLIGSFGGGGAAAAAGGKEQGSYKEISLSDAAVVMAYASKVMIVPGYGLAVAQAQHACHELEKLLEDKGVVVKYAIHPVAGRMPGHMNVLLAEADVPYEKLLEMEDANAEMPTTDAVLVLGANDVVNPAAKNDPASPIYGMPILEVENAKLVIVNKRSMKPGYAGIENELFFQPKTSMLFGDAKQVLQQLVAEIKQV</sequence>
<keyword evidence="7" id="KW-0997">Cell inner membrane</keyword>
<evidence type="ECO:0000256" key="9">
    <source>
        <dbReference type="ARBA" id="ARBA00022857"/>
    </source>
</evidence>
<dbReference type="Pfam" id="PF02233">
    <property type="entry name" value="PNTB"/>
    <property type="match status" value="1"/>
</dbReference>
<comment type="catalytic activity">
    <reaction evidence="16">
        <text>NAD(+) + NADPH + H(+)(in) = NADH + NADP(+) + H(+)(out)</text>
        <dbReference type="Rhea" id="RHEA:47992"/>
        <dbReference type="ChEBI" id="CHEBI:15378"/>
        <dbReference type="ChEBI" id="CHEBI:57540"/>
        <dbReference type="ChEBI" id="CHEBI:57783"/>
        <dbReference type="ChEBI" id="CHEBI:57945"/>
        <dbReference type="ChEBI" id="CHEBI:58349"/>
        <dbReference type="EC" id="7.1.1.1"/>
    </reaction>
</comment>
<evidence type="ECO:0000256" key="12">
    <source>
        <dbReference type="ARBA" id="ARBA00023027"/>
    </source>
</evidence>
<keyword evidence="13 17" id="KW-0472">Membrane</keyword>
<accession>A0A848GWG2</accession>
<keyword evidence="6" id="KW-1003">Cell membrane</keyword>
<feature type="transmembrane region" description="Helical" evidence="17">
    <location>
        <begin position="64"/>
        <end position="80"/>
    </location>
</feature>
<dbReference type="AlphaFoldDB" id="A0A848GWG2"/>
<keyword evidence="10" id="KW-1278">Translocase</keyword>
<evidence type="ECO:0000259" key="18">
    <source>
        <dbReference type="Pfam" id="PF02233"/>
    </source>
</evidence>
<dbReference type="Proteomes" id="UP000583266">
    <property type="component" value="Unassembled WGS sequence"/>
</dbReference>
<dbReference type="SUPFAM" id="SSF52467">
    <property type="entry name" value="DHS-like NAD/FAD-binding domain"/>
    <property type="match status" value="1"/>
</dbReference>
<keyword evidence="12" id="KW-0520">NAD</keyword>
<gene>
    <name evidence="19" type="ORF">HHL17_31635</name>
</gene>
<dbReference type="PIRSF" id="PIRSF000204">
    <property type="entry name" value="PNTB"/>
    <property type="match status" value="1"/>
</dbReference>
<feature type="transmembrane region" description="Helical" evidence="17">
    <location>
        <begin position="203"/>
        <end position="221"/>
    </location>
</feature>
<feature type="domain" description="NADP transhydrogenase beta-like" evidence="18">
    <location>
        <begin position="8"/>
        <end position="513"/>
    </location>
</feature>
<evidence type="ECO:0000256" key="14">
    <source>
        <dbReference type="ARBA" id="ARBA00030053"/>
    </source>
</evidence>
<comment type="subcellular location">
    <subcellularLocation>
        <location evidence="2">Cell inner membrane</location>
        <topology evidence="2">Multi-pass membrane protein</topology>
    </subcellularLocation>
</comment>
<evidence type="ECO:0000256" key="15">
    <source>
        <dbReference type="ARBA" id="ARBA00033258"/>
    </source>
</evidence>
<dbReference type="RefSeq" id="WP_169228805.1">
    <property type="nucleotide sequence ID" value="NZ_JABBGC010000004.1"/>
</dbReference>
<dbReference type="InterPro" id="IPR034300">
    <property type="entry name" value="PNTB-like"/>
</dbReference>
<evidence type="ECO:0000256" key="6">
    <source>
        <dbReference type="ARBA" id="ARBA00022475"/>
    </source>
</evidence>
<dbReference type="PANTHER" id="PTHR44758:SF1">
    <property type="entry name" value="NAD(P) TRANSHYDROGENASE SUBUNIT BETA"/>
    <property type="match status" value="1"/>
</dbReference>
<dbReference type="InterPro" id="IPR029035">
    <property type="entry name" value="DHS-like_NAD/FAD-binding_dom"/>
</dbReference>
<keyword evidence="9" id="KW-0521">NADP</keyword>
<evidence type="ECO:0000256" key="17">
    <source>
        <dbReference type="SAM" id="Phobius"/>
    </source>
</evidence>
<feature type="transmembrane region" description="Helical" evidence="17">
    <location>
        <begin position="162"/>
        <end position="183"/>
    </location>
</feature>